<keyword evidence="2" id="KW-1185">Reference proteome</keyword>
<gene>
    <name evidence="1" type="ORF">GCM10009742_22150</name>
</gene>
<reference evidence="1 2" key="1">
    <citation type="journal article" date="2019" name="Int. J. Syst. Evol. Microbiol.">
        <title>The Global Catalogue of Microorganisms (GCM) 10K type strain sequencing project: providing services to taxonomists for standard genome sequencing and annotation.</title>
        <authorList>
            <consortium name="The Broad Institute Genomics Platform"/>
            <consortium name="The Broad Institute Genome Sequencing Center for Infectious Disease"/>
            <person name="Wu L."/>
            <person name="Ma J."/>
        </authorList>
    </citation>
    <scope>NUCLEOTIDE SEQUENCE [LARGE SCALE GENOMIC DNA]</scope>
    <source>
        <strain evidence="1 2">JCM 14304</strain>
    </source>
</reference>
<name>A0ABN2DLK5_9ACTN</name>
<organism evidence="1 2">
    <name type="scientific">Kribbella karoonensis</name>
    <dbReference type="NCBI Taxonomy" id="324851"/>
    <lineage>
        <taxon>Bacteria</taxon>
        <taxon>Bacillati</taxon>
        <taxon>Actinomycetota</taxon>
        <taxon>Actinomycetes</taxon>
        <taxon>Propionibacteriales</taxon>
        <taxon>Kribbellaceae</taxon>
        <taxon>Kribbella</taxon>
    </lineage>
</organism>
<dbReference type="Proteomes" id="UP001500190">
    <property type="component" value="Unassembled WGS sequence"/>
</dbReference>
<evidence type="ECO:0008006" key="3">
    <source>
        <dbReference type="Google" id="ProtNLM"/>
    </source>
</evidence>
<comment type="caution">
    <text evidence="1">The sequence shown here is derived from an EMBL/GenBank/DDBJ whole genome shotgun (WGS) entry which is preliminary data.</text>
</comment>
<proteinExistence type="predicted"/>
<dbReference type="EMBL" id="BAAAND010000004">
    <property type="protein sequence ID" value="GAA1577844.1"/>
    <property type="molecule type" value="Genomic_DNA"/>
</dbReference>
<evidence type="ECO:0000313" key="2">
    <source>
        <dbReference type="Proteomes" id="UP001500190"/>
    </source>
</evidence>
<sequence>MSQMRAPRIFQAPKILSGEISLINHPLRYVVVASRGLGDESLDELLTIVEVEEQRGWELVNITRTDVQYMAFIRRR</sequence>
<evidence type="ECO:0000313" key="1">
    <source>
        <dbReference type="EMBL" id="GAA1577844.1"/>
    </source>
</evidence>
<protein>
    <recommendedName>
        <fullName evidence="3">DUF4177 domain-containing protein</fullName>
    </recommendedName>
</protein>
<dbReference type="RefSeq" id="WP_344189804.1">
    <property type="nucleotide sequence ID" value="NZ_BAAAND010000004.1"/>
</dbReference>
<accession>A0ABN2DLK5</accession>